<feature type="chain" id="PRO_5035339959" evidence="4">
    <location>
        <begin position="20"/>
        <end position="141"/>
    </location>
</feature>
<sequence length="141" mass="15558">MRFQSVGLCLGLLAIAVNAEFVSDGVEVGDASENSEESSIKEDEPSSGTIKYKTPLPIGEVYFTETFDSGRLPGWVLSKAKKDDKDSEISIYDGRWEIEELKEDQVPGDRGLVLKSKAKHHAISAVLNKPFIFSDRPLIVQ</sequence>
<evidence type="ECO:0000256" key="1">
    <source>
        <dbReference type="ARBA" id="ARBA00004240"/>
    </source>
</evidence>
<keyword evidence="3 4" id="KW-0256">Endoplasmic reticulum</keyword>
<dbReference type="Proteomes" id="UP000710432">
    <property type="component" value="Unassembled WGS sequence"/>
</dbReference>
<name>A0A8J6GK96_MICOH</name>
<dbReference type="InterPro" id="IPR013320">
    <property type="entry name" value="ConA-like_dom_sf"/>
</dbReference>
<gene>
    <name evidence="6" type="ORF">LTLLF_145750</name>
</gene>
<evidence type="ECO:0000256" key="2">
    <source>
        <dbReference type="ARBA" id="ARBA00010983"/>
    </source>
</evidence>
<evidence type="ECO:0000256" key="5">
    <source>
        <dbReference type="SAM" id="MobiDB-lite"/>
    </source>
</evidence>
<dbReference type="GO" id="GO:0005789">
    <property type="term" value="C:endoplasmic reticulum membrane"/>
    <property type="evidence" value="ECO:0007669"/>
    <property type="project" value="TreeGrafter"/>
</dbReference>
<feature type="region of interest" description="Disordered" evidence="5">
    <location>
        <begin position="28"/>
        <end position="52"/>
    </location>
</feature>
<reference evidence="6" key="1">
    <citation type="submission" date="2020-03" db="EMBL/GenBank/DDBJ databases">
        <title>Studies in the Genomics of Life Span.</title>
        <authorList>
            <person name="Glass D."/>
        </authorList>
    </citation>
    <scope>NUCLEOTIDE SEQUENCE</scope>
    <source>
        <strain evidence="6">LTLLF</strain>
        <tissue evidence="6">Muscle</tissue>
    </source>
</reference>
<evidence type="ECO:0000313" key="7">
    <source>
        <dbReference type="Proteomes" id="UP000710432"/>
    </source>
</evidence>
<proteinExistence type="inferred from homology"/>
<dbReference type="PANTHER" id="PTHR11073:SF7">
    <property type="entry name" value="CALMEGIN"/>
    <property type="match status" value="1"/>
</dbReference>
<dbReference type="Pfam" id="PF00262">
    <property type="entry name" value="Calreticulin"/>
    <property type="match status" value="1"/>
</dbReference>
<dbReference type="Gene3D" id="2.60.120.200">
    <property type="match status" value="1"/>
</dbReference>
<organism evidence="6 7">
    <name type="scientific">Microtus ochrogaster</name>
    <name type="common">Prairie vole</name>
    <dbReference type="NCBI Taxonomy" id="79684"/>
    <lineage>
        <taxon>Eukaryota</taxon>
        <taxon>Metazoa</taxon>
        <taxon>Chordata</taxon>
        <taxon>Craniata</taxon>
        <taxon>Vertebrata</taxon>
        <taxon>Euteleostomi</taxon>
        <taxon>Mammalia</taxon>
        <taxon>Eutheria</taxon>
        <taxon>Euarchontoglires</taxon>
        <taxon>Glires</taxon>
        <taxon>Rodentia</taxon>
        <taxon>Myomorpha</taxon>
        <taxon>Muroidea</taxon>
        <taxon>Cricetidae</taxon>
        <taxon>Arvicolinae</taxon>
        <taxon>Microtus</taxon>
    </lineage>
</organism>
<dbReference type="InterPro" id="IPR001580">
    <property type="entry name" value="Calret/calnex"/>
</dbReference>
<protein>
    <submittedName>
        <fullName evidence="6">Calmegin</fullName>
    </submittedName>
</protein>
<feature type="signal peptide" evidence="4">
    <location>
        <begin position="1"/>
        <end position="19"/>
    </location>
</feature>
<keyword evidence="4" id="KW-0732">Signal</keyword>
<dbReference type="PANTHER" id="PTHR11073">
    <property type="entry name" value="CALRETICULIN AND CALNEXIN"/>
    <property type="match status" value="1"/>
</dbReference>
<dbReference type="SUPFAM" id="SSF49899">
    <property type="entry name" value="Concanavalin A-like lectins/glucanases"/>
    <property type="match status" value="1"/>
</dbReference>
<comment type="caution">
    <text evidence="6">The sequence shown here is derived from an EMBL/GenBank/DDBJ whole genome shotgun (WGS) entry which is preliminary data.</text>
</comment>
<dbReference type="GO" id="GO:0006457">
    <property type="term" value="P:protein folding"/>
    <property type="evidence" value="ECO:0007669"/>
    <property type="project" value="InterPro"/>
</dbReference>
<evidence type="ECO:0000313" key="6">
    <source>
        <dbReference type="EMBL" id="KAH0512248.1"/>
    </source>
</evidence>
<evidence type="ECO:0000256" key="4">
    <source>
        <dbReference type="RuleBase" id="RU362126"/>
    </source>
</evidence>
<evidence type="ECO:0000256" key="3">
    <source>
        <dbReference type="ARBA" id="ARBA00022824"/>
    </source>
</evidence>
<dbReference type="EMBL" id="JAATJU010022031">
    <property type="protein sequence ID" value="KAH0512248.1"/>
    <property type="molecule type" value="Genomic_DNA"/>
</dbReference>
<dbReference type="AlphaFoldDB" id="A0A8J6GK96"/>
<comment type="similarity">
    <text evidence="2 4">Belongs to the calreticulin family.</text>
</comment>
<keyword evidence="4" id="KW-0143">Chaperone</keyword>
<accession>A0A8J6GK96</accession>
<comment type="subcellular location">
    <subcellularLocation>
        <location evidence="1">Endoplasmic reticulum</location>
    </subcellularLocation>
</comment>
<dbReference type="GO" id="GO:0005509">
    <property type="term" value="F:calcium ion binding"/>
    <property type="evidence" value="ECO:0007669"/>
    <property type="project" value="InterPro"/>
</dbReference>
<dbReference type="GO" id="GO:0051082">
    <property type="term" value="F:unfolded protein binding"/>
    <property type="evidence" value="ECO:0007669"/>
    <property type="project" value="InterPro"/>
</dbReference>
<dbReference type="GO" id="GO:0036503">
    <property type="term" value="P:ERAD pathway"/>
    <property type="evidence" value="ECO:0007669"/>
    <property type="project" value="TreeGrafter"/>
</dbReference>